<gene>
    <name evidence="2" type="ORF">NSCI0253_LOCUS22723</name>
</gene>
<feature type="transmembrane region" description="Helical" evidence="1">
    <location>
        <begin position="380"/>
        <end position="396"/>
    </location>
</feature>
<feature type="transmembrane region" description="Helical" evidence="1">
    <location>
        <begin position="271"/>
        <end position="288"/>
    </location>
</feature>
<dbReference type="GO" id="GO:0016020">
    <property type="term" value="C:membrane"/>
    <property type="evidence" value="ECO:0007669"/>
    <property type="project" value="TreeGrafter"/>
</dbReference>
<feature type="transmembrane region" description="Helical" evidence="1">
    <location>
        <begin position="106"/>
        <end position="125"/>
    </location>
</feature>
<feature type="transmembrane region" description="Helical" evidence="1">
    <location>
        <begin position="231"/>
        <end position="250"/>
    </location>
</feature>
<dbReference type="EMBL" id="HBFQ01032264">
    <property type="protein sequence ID" value="CAD8848373.1"/>
    <property type="molecule type" value="Transcribed_RNA"/>
</dbReference>
<keyword evidence="1" id="KW-1133">Transmembrane helix</keyword>
<dbReference type="AlphaFoldDB" id="A0A7S1AB25"/>
<keyword evidence="1" id="KW-0812">Transmembrane</keyword>
<sequence>MSLNVESLTQHTGEGLLTDQFDRQSFAEQIHELFIGSNPGSLRTDGTAQIEERNEPVPPVPPRKRLRTAILIMLAGGAAYDFFGKTIYELAPGSDAGVQGLMRDKWLSWLLTLVSFLAGAIPPIFSSENRNAFRGADANLYIKLVAPSFCDFFVTGSRFIALVFLPPSVVGIMKNSVQLLTVAFLSSMRGKKLAKVQWLSFLPQIAGDVVVGVASSMTGQSGSSKHGGKRVLGVLIVIGSGIMGGFRNIVEEMVLQDYDFPDGALLMAESLFSGVLVLIVGVVFALAFDQSGFLNMFGMVFTSPLIILCVVLFSVCSYGKDAGKLKLTKRASTVLTKVLCLVMPFGTWIISLVFFGISVVAKWEPRVGENWSSPWDEVRLAGFVLIMFGSVVFVRAKKKK</sequence>
<evidence type="ECO:0000256" key="1">
    <source>
        <dbReference type="SAM" id="Phobius"/>
    </source>
</evidence>
<feature type="transmembrane region" description="Helical" evidence="1">
    <location>
        <begin position="338"/>
        <end position="360"/>
    </location>
</feature>
<reference evidence="2" key="1">
    <citation type="submission" date="2021-01" db="EMBL/GenBank/DDBJ databases">
        <authorList>
            <person name="Corre E."/>
            <person name="Pelletier E."/>
            <person name="Niang G."/>
            <person name="Scheremetjew M."/>
            <person name="Finn R."/>
            <person name="Kale V."/>
            <person name="Holt S."/>
            <person name="Cochrane G."/>
            <person name="Meng A."/>
            <person name="Brown T."/>
            <person name="Cohen L."/>
        </authorList>
    </citation>
    <scope>NUCLEOTIDE SEQUENCE</scope>
</reference>
<keyword evidence="1" id="KW-0472">Membrane</keyword>
<accession>A0A7S1AB25</accession>
<dbReference type="PANTHER" id="PTHR13146">
    <property type="match status" value="1"/>
</dbReference>
<feature type="transmembrane region" description="Helical" evidence="1">
    <location>
        <begin position="294"/>
        <end position="318"/>
    </location>
</feature>
<evidence type="ECO:0000313" key="2">
    <source>
        <dbReference type="EMBL" id="CAD8848373.1"/>
    </source>
</evidence>
<protein>
    <submittedName>
        <fullName evidence="2">Uncharacterized protein</fullName>
    </submittedName>
</protein>
<proteinExistence type="predicted"/>
<name>A0A7S1AB25_NOCSC</name>
<organism evidence="2">
    <name type="scientific">Noctiluca scintillans</name>
    <name type="common">Sea sparkle</name>
    <name type="synonym">Red tide dinoflagellate</name>
    <dbReference type="NCBI Taxonomy" id="2966"/>
    <lineage>
        <taxon>Eukaryota</taxon>
        <taxon>Sar</taxon>
        <taxon>Alveolata</taxon>
        <taxon>Dinophyceae</taxon>
        <taxon>Noctilucales</taxon>
        <taxon>Noctilucaceae</taxon>
        <taxon>Noctiluca</taxon>
    </lineage>
</organism>
<feature type="transmembrane region" description="Helical" evidence="1">
    <location>
        <begin position="145"/>
        <end position="165"/>
    </location>
</feature>